<protein>
    <submittedName>
        <fullName evidence="1">Predicted thiol-disulfide oxidoreductase YuxK, DCC family</fullName>
    </submittedName>
</protein>
<proteinExistence type="predicted"/>
<dbReference type="Proteomes" id="UP000199474">
    <property type="component" value="Unassembled WGS sequence"/>
</dbReference>
<evidence type="ECO:0000313" key="2">
    <source>
        <dbReference type="Proteomes" id="UP000199474"/>
    </source>
</evidence>
<dbReference type="GO" id="GO:0015035">
    <property type="term" value="F:protein-disulfide reductase activity"/>
    <property type="evidence" value="ECO:0007669"/>
    <property type="project" value="InterPro"/>
</dbReference>
<name>A0A1I1YG17_9BACI</name>
<dbReference type="Pfam" id="PF04134">
    <property type="entry name" value="DCC1-like"/>
    <property type="match status" value="1"/>
</dbReference>
<keyword evidence="2" id="KW-1185">Reference proteome</keyword>
<evidence type="ECO:0000313" key="1">
    <source>
        <dbReference type="EMBL" id="SFE18252.1"/>
    </source>
</evidence>
<sequence length="122" mass="14627">MTKHIVFYDAECPLCRTVKAVLMKLDKNDAILWHPVQKVREDHQLEINIYKNMYDEIYMYTKNKEVLTGFYTVRKILSVLPATKLIGRFLYMPFVDYVGDPAYRFVSTRRYKWFGRVPYDGQ</sequence>
<dbReference type="InterPro" id="IPR007263">
    <property type="entry name" value="DCC1-like"/>
</dbReference>
<dbReference type="AlphaFoldDB" id="A0A1I1YG17"/>
<dbReference type="STRING" id="640948.SAMN05216238_109146"/>
<organism evidence="1 2">
    <name type="scientific">Lentibacillus persicus</name>
    <dbReference type="NCBI Taxonomy" id="640948"/>
    <lineage>
        <taxon>Bacteria</taxon>
        <taxon>Bacillati</taxon>
        <taxon>Bacillota</taxon>
        <taxon>Bacilli</taxon>
        <taxon>Bacillales</taxon>
        <taxon>Bacillaceae</taxon>
        <taxon>Lentibacillus</taxon>
    </lineage>
</organism>
<accession>A0A1I1YG17</accession>
<dbReference type="RefSeq" id="WP_090086219.1">
    <property type="nucleotide sequence ID" value="NZ_FOMR01000009.1"/>
</dbReference>
<dbReference type="OrthoDB" id="9785438at2"/>
<gene>
    <name evidence="1" type="ORF">SAMN05216238_109146</name>
</gene>
<dbReference type="EMBL" id="FOMR01000009">
    <property type="protein sequence ID" value="SFE18252.1"/>
    <property type="molecule type" value="Genomic_DNA"/>
</dbReference>
<reference evidence="2" key="1">
    <citation type="submission" date="2016-10" db="EMBL/GenBank/DDBJ databases">
        <authorList>
            <person name="Varghese N."/>
            <person name="Submissions S."/>
        </authorList>
    </citation>
    <scope>NUCLEOTIDE SEQUENCE [LARGE SCALE GENOMIC DNA]</scope>
    <source>
        <strain evidence="2">DSM 22530</strain>
    </source>
</reference>